<accession>A0A5B6URJ0</accession>
<evidence type="ECO:0000256" key="1">
    <source>
        <dbReference type="SAM" id="MobiDB-lite"/>
    </source>
</evidence>
<dbReference type="OrthoDB" id="339151at2759"/>
<feature type="region of interest" description="Disordered" evidence="1">
    <location>
        <begin position="47"/>
        <end position="104"/>
    </location>
</feature>
<feature type="compositionally biased region" description="Low complexity" evidence="1">
    <location>
        <begin position="78"/>
        <end position="89"/>
    </location>
</feature>
<dbReference type="EMBL" id="SMMG02000010">
    <property type="protein sequence ID" value="KAA3458692.1"/>
    <property type="molecule type" value="Genomic_DNA"/>
</dbReference>
<keyword evidence="3" id="KW-1185">Reference proteome</keyword>
<protein>
    <submittedName>
        <fullName evidence="2">Ras GTPase-activating protein-binding protein 1-like</fullName>
    </submittedName>
</protein>
<proteinExistence type="predicted"/>
<sequence length="104" mass="11875">MKKEADFERRVKETMHFCDAFKRKLTYSSLKCQGFIASPIQLGGRQVYIEERRPNSSSTRGGRRGRGRDNYTAEALRGRFGSRSLGRGSNQEYGDYRSRGNGSK</sequence>
<evidence type="ECO:0000313" key="3">
    <source>
        <dbReference type="Proteomes" id="UP000325315"/>
    </source>
</evidence>
<comment type="caution">
    <text evidence="2">The sequence shown here is derived from an EMBL/GenBank/DDBJ whole genome shotgun (WGS) entry which is preliminary data.</text>
</comment>
<reference evidence="3" key="1">
    <citation type="journal article" date="2019" name="Plant Biotechnol. J.">
        <title>Genome sequencing of the Australian wild diploid species Gossypium australe highlights disease resistance and delayed gland morphogenesis.</title>
        <authorList>
            <person name="Cai Y."/>
            <person name="Cai X."/>
            <person name="Wang Q."/>
            <person name="Wang P."/>
            <person name="Zhang Y."/>
            <person name="Cai C."/>
            <person name="Xu Y."/>
            <person name="Wang K."/>
            <person name="Zhou Z."/>
            <person name="Wang C."/>
            <person name="Geng S."/>
            <person name="Li B."/>
            <person name="Dong Q."/>
            <person name="Hou Y."/>
            <person name="Wang H."/>
            <person name="Ai P."/>
            <person name="Liu Z."/>
            <person name="Yi F."/>
            <person name="Sun M."/>
            <person name="An G."/>
            <person name="Cheng J."/>
            <person name="Zhang Y."/>
            <person name="Shi Q."/>
            <person name="Xie Y."/>
            <person name="Shi X."/>
            <person name="Chang Y."/>
            <person name="Huang F."/>
            <person name="Chen Y."/>
            <person name="Hong S."/>
            <person name="Mi L."/>
            <person name="Sun Q."/>
            <person name="Zhang L."/>
            <person name="Zhou B."/>
            <person name="Peng R."/>
            <person name="Zhang X."/>
            <person name="Liu F."/>
        </authorList>
    </citation>
    <scope>NUCLEOTIDE SEQUENCE [LARGE SCALE GENOMIC DNA]</scope>
    <source>
        <strain evidence="3">cv. PA1801</strain>
    </source>
</reference>
<dbReference type="Proteomes" id="UP000325315">
    <property type="component" value="Unassembled WGS sequence"/>
</dbReference>
<gene>
    <name evidence="2" type="ORF">EPI10_013275</name>
</gene>
<name>A0A5B6URJ0_9ROSI</name>
<evidence type="ECO:0000313" key="2">
    <source>
        <dbReference type="EMBL" id="KAA3458692.1"/>
    </source>
</evidence>
<organism evidence="2 3">
    <name type="scientific">Gossypium australe</name>
    <dbReference type="NCBI Taxonomy" id="47621"/>
    <lineage>
        <taxon>Eukaryota</taxon>
        <taxon>Viridiplantae</taxon>
        <taxon>Streptophyta</taxon>
        <taxon>Embryophyta</taxon>
        <taxon>Tracheophyta</taxon>
        <taxon>Spermatophyta</taxon>
        <taxon>Magnoliopsida</taxon>
        <taxon>eudicotyledons</taxon>
        <taxon>Gunneridae</taxon>
        <taxon>Pentapetalae</taxon>
        <taxon>rosids</taxon>
        <taxon>malvids</taxon>
        <taxon>Malvales</taxon>
        <taxon>Malvaceae</taxon>
        <taxon>Malvoideae</taxon>
        <taxon>Gossypium</taxon>
    </lineage>
</organism>
<dbReference type="AlphaFoldDB" id="A0A5B6URJ0"/>